<evidence type="ECO:0000313" key="3">
    <source>
        <dbReference type="Proteomes" id="UP000198949"/>
    </source>
</evidence>
<keyword evidence="3" id="KW-1185">Reference proteome</keyword>
<reference evidence="3" key="1">
    <citation type="submission" date="2016-10" db="EMBL/GenBank/DDBJ databases">
        <authorList>
            <person name="Varghese N."/>
            <person name="Submissions S."/>
        </authorList>
    </citation>
    <scope>NUCLEOTIDE SEQUENCE [LARGE SCALE GENOMIC DNA]</scope>
    <source>
        <strain evidence="3">CGMCC 4.3516</strain>
    </source>
</reference>
<keyword evidence="1" id="KW-0732">Signal</keyword>
<gene>
    <name evidence="2" type="ORF">SAMN05216270_10795</name>
</gene>
<dbReference type="OrthoDB" id="5204489at2"/>
<dbReference type="RefSeq" id="WP_143014876.1">
    <property type="nucleotide sequence ID" value="NZ_FNAD01000007.1"/>
</dbReference>
<dbReference type="Proteomes" id="UP000198949">
    <property type="component" value="Unassembled WGS sequence"/>
</dbReference>
<dbReference type="AlphaFoldDB" id="A0A1G6XEK6"/>
<evidence type="ECO:0000313" key="2">
    <source>
        <dbReference type="EMBL" id="SDD75797.1"/>
    </source>
</evidence>
<protein>
    <submittedName>
        <fullName evidence="2">Uncharacterized protein</fullName>
    </submittedName>
</protein>
<sequence length="151" mass="15326">MTSTAKPWPRVLAVAAAVLLAAVTVMLSSPAQAQVNAASWTCYAGGQSNNGDADSRDIWGSCEEAGSGSVGAIFQALGEHFTVCDRFPNGHATFAQLTVEGNGTATFYTNGGGGDCDDFDLSFDEGLSVSLKVCTSDTAGATCTRATGGIT</sequence>
<dbReference type="EMBL" id="FNAD01000007">
    <property type="protein sequence ID" value="SDD75797.1"/>
    <property type="molecule type" value="Genomic_DNA"/>
</dbReference>
<organism evidence="2 3">
    <name type="scientific">Glycomyces harbinensis</name>
    <dbReference type="NCBI Taxonomy" id="58114"/>
    <lineage>
        <taxon>Bacteria</taxon>
        <taxon>Bacillati</taxon>
        <taxon>Actinomycetota</taxon>
        <taxon>Actinomycetes</taxon>
        <taxon>Glycomycetales</taxon>
        <taxon>Glycomycetaceae</taxon>
        <taxon>Glycomyces</taxon>
    </lineage>
</organism>
<proteinExistence type="predicted"/>
<evidence type="ECO:0000256" key="1">
    <source>
        <dbReference type="SAM" id="SignalP"/>
    </source>
</evidence>
<feature type="chain" id="PRO_5011568709" evidence="1">
    <location>
        <begin position="34"/>
        <end position="151"/>
    </location>
</feature>
<accession>A0A1G6XEK6</accession>
<feature type="signal peptide" evidence="1">
    <location>
        <begin position="1"/>
        <end position="33"/>
    </location>
</feature>
<name>A0A1G6XEK6_9ACTN</name>